<name>A0A8J8FIL6_9BACT</name>
<proteinExistence type="predicted"/>
<dbReference type="Gene3D" id="1.25.40.10">
    <property type="entry name" value="Tetratricopeptide repeat domain"/>
    <property type="match status" value="1"/>
</dbReference>
<dbReference type="EMBL" id="WHPF01000020">
    <property type="protein sequence ID" value="NNV57878.1"/>
    <property type="molecule type" value="Genomic_DNA"/>
</dbReference>
<comment type="caution">
    <text evidence="6">The sequence shown here is derived from an EMBL/GenBank/DDBJ whole genome shotgun (WGS) entry which is preliminary data.</text>
</comment>
<dbReference type="InterPro" id="IPR006665">
    <property type="entry name" value="OmpA-like"/>
</dbReference>
<dbReference type="SUPFAM" id="SSF48452">
    <property type="entry name" value="TPR-like"/>
    <property type="match status" value="1"/>
</dbReference>
<dbReference type="Gene3D" id="3.30.1330.60">
    <property type="entry name" value="OmpA-like domain"/>
    <property type="match status" value="1"/>
</dbReference>
<dbReference type="AlphaFoldDB" id="A0A8J8FIL6"/>
<dbReference type="PRINTS" id="PR01021">
    <property type="entry name" value="OMPADOMAIN"/>
</dbReference>
<keyword evidence="2 4" id="KW-0472">Membrane</keyword>
<sequence length="638" mass="71116">MQKTLFTIIIYLLAITNGNAQNYQPDLVNKKALDIYFKALDNLNFGYTKEALPMLEKAIAIDNRFADAYLSMAGAYGELKDYLKSVYFYEKGRDIDTAYFKYYNLPYSINLAGLGKFSAALAAVNQFLQIPNLNEKSLKSAEYRRSCYNFALSYEQQNHTTDYVFSPINLGDSVNSPQSEYYPSFTIDDSTLVFTRRAEGIRENFILSKKNKEGFSKATLINGQLNIEPSKGGINISQDGEWLIFAGNFPGKGYGDFDLYISYNTPQGWSVPVNLGNNINSDYWESSPSLSADKNTLYFSSNRPGGFGGKDLYVSYRSAAGKWGLPQNMGPAINSKGDDLAPFIHADNYTLYYTSNGLPGYGGSDIYILRKDSSNTWGLPENAGYPINTIENEGSLFVASDAVTAYYASDRSDSRGGLDLYKFTLRKNIQPAKTLYVQGYVKDALTLKNIPCSVELINNSTQQTETKIQTDETGFYFITLPVGKDYTFTVNRKGYLFYSDLYELSKKQPDSTYIKDIALQPIQLNVTGILKNLQFDINSATLQNISLIELNKLLQLLHDNMQVKIEISGHTDNTGTASTNLQLSAKRAKAVADYLIANGIDASRITYKGYGSTKPIAENTTEEGRALNRRTAFTITGL</sequence>
<evidence type="ECO:0000256" key="1">
    <source>
        <dbReference type="ARBA" id="ARBA00004442"/>
    </source>
</evidence>
<dbReference type="PANTHER" id="PTHR30329:SF21">
    <property type="entry name" value="LIPOPROTEIN YIAD-RELATED"/>
    <property type="match status" value="1"/>
</dbReference>
<dbReference type="InterPro" id="IPR006664">
    <property type="entry name" value="OMP_bac"/>
</dbReference>
<dbReference type="InterPro" id="IPR008969">
    <property type="entry name" value="CarboxyPept-like_regulatory"/>
</dbReference>
<dbReference type="InterPro" id="IPR050330">
    <property type="entry name" value="Bact_OuterMem_StrucFunc"/>
</dbReference>
<dbReference type="Proteomes" id="UP000598971">
    <property type="component" value="Unassembled WGS sequence"/>
</dbReference>
<dbReference type="Pfam" id="PF07676">
    <property type="entry name" value="PD40"/>
    <property type="match status" value="3"/>
</dbReference>
<dbReference type="PANTHER" id="PTHR30329">
    <property type="entry name" value="STATOR ELEMENT OF FLAGELLAR MOTOR COMPLEX"/>
    <property type="match status" value="1"/>
</dbReference>
<accession>A0A8J8FIL6</accession>
<dbReference type="InterPro" id="IPR036737">
    <property type="entry name" value="OmpA-like_sf"/>
</dbReference>
<evidence type="ECO:0000313" key="6">
    <source>
        <dbReference type="EMBL" id="NNV57878.1"/>
    </source>
</evidence>
<dbReference type="InterPro" id="IPR011659">
    <property type="entry name" value="WD40"/>
</dbReference>
<organism evidence="6 7">
    <name type="scientific">Limnovirga soli</name>
    <dbReference type="NCBI Taxonomy" id="2656915"/>
    <lineage>
        <taxon>Bacteria</taxon>
        <taxon>Pseudomonadati</taxon>
        <taxon>Bacteroidota</taxon>
        <taxon>Chitinophagia</taxon>
        <taxon>Chitinophagales</taxon>
        <taxon>Chitinophagaceae</taxon>
        <taxon>Limnovirga</taxon>
    </lineage>
</organism>
<comment type="subcellular location">
    <subcellularLocation>
        <location evidence="1">Cell outer membrane</location>
    </subcellularLocation>
</comment>
<dbReference type="RefSeq" id="WP_171609828.1">
    <property type="nucleotide sequence ID" value="NZ_WHPF01000020.1"/>
</dbReference>
<dbReference type="GO" id="GO:0009279">
    <property type="term" value="C:cell outer membrane"/>
    <property type="evidence" value="ECO:0007669"/>
    <property type="project" value="UniProtKB-SubCell"/>
</dbReference>
<dbReference type="InterPro" id="IPR011042">
    <property type="entry name" value="6-blade_b-propeller_TolB-like"/>
</dbReference>
<dbReference type="SUPFAM" id="SSF49464">
    <property type="entry name" value="Carboxypeptidase regulatory domain-like"/>
    <property type="match status" value="1"/>
</dbReference>
<evidence type="ECO:0000259" key="5">
    <source>
        <dbReference type="PROSITE" id="PS51123"/>
    </source>
</evidence>
<dbReference type="InterPro" id="IPR011990">
    <property type="entry name" value="TPR-like_helical_dom_sf"/>
</dbReference>
<dbReference type="Gene3D" id="2.60.40.1120">
    <property type="entry name" value="Carboxypeptidase-like, regulatory domain"/>
    <property type="match status" value="1"/>
</dbReference>
<evidence type="ECO:0000256" key="2">
    <source>
        <dbReference type="ARBA" id="ARBA00023136"/>
    </source>
</evidence>
<dbReference type="PROSITE" id="PS51123">
    <property type="entry name" value="OMPA_2"/>
    <property type="match status" value="1"/>
</dbReference>
<evidence type="ECO:0000313" key="7">
    <source>
        <dbReference type="Proteomes" id="UP000598971"/>
    </source>
</evidence>
<keyword evidence="3" id="KW-0998">Cell outer membrane</keyword>
<dbReference type="SUPFAM" id="SSF82171">
    <property type="entry name" value="DPP6 N-terminal domain-like"/>
    <property type="match status" value="1"/>
</dbReference>
<dbReference type="SUPFAM" id="SSF103088">
    <property type="entry name" value="OmpA-like"/>
    <property type="match status" value="1"/>
</dbReference>
<evidence type="ECO:0000256" key="4">
    <source>
        <dbReference type="PROSITE-ProRule" id="PRU00473"/>
    </source>
</evidence>
<protein>
    <submittedName>
        <fullName evidence="6">OmpA family protein</fullName>
    </submittedName>
</protein>
<dbReference type="Gene3D" id="2.120.10.30">
    <property type="entry name" value="TolB, C-terminal domain"/>
    <property type="match status" value="1"/>
</dbReference>
<dbReference type="Pfam" id="PF00691">
    <property type="entry name" value="OmpA"/>
    <property type="match status" value="1"/>
</dbReference>
<reference evidence="6" key="1">
    <citation type="submission" date="2019-10" db="EMBL/GenBank/DDBJ databases">
        <title>Draft genome sequence of Panacibacter sp. KCS-6.</title>
        <authorList>
            <person name="Yim K.J."/>
        </authorList>
    </citation>
    <scope>NUCLEOTIDE SEQUENCE</scope>
    <source>
        <strain evidence="6">KCS-6</strain>
    </source>
</reference>
<gene>
    <name evidence="6" type="ORF">GD597_20610</name>
</gene>
<keyword evidence="7" id="KW-1185">Reference proteome</keyword>
<dbReference type="CDD" id="cd07185">
    <property type="entry name" value="OmpA_C-like"/>
    <property type="match status" value="1"/>
</dbReference>
<evidence type="ECO:0000256" key="3">
    <source>
        <dbReference type="ARBA" id="ARBA00023237"/>
    </source>
</evidence>
<feature type="domain" description="OmpA-like" evidence="5">
    <location>
        <begin position="522"/>
        <end position="638"/>
    </location>
</feature>